<organism evidence="3 4">
    <name type="scientific">Aspergillus japonicus CBS 114.51</name>
    <dbReference type="NCBI Taxonomy" id="1448312"/>
    <lineage>
        <taxon>Eukaryota</taxon>
        <taxon>Fungi</taxon>
        <taxon>Dikarya</taxon>
        <taxon>Ascomycota</taxon>
        <taxon>Pezizomycotina</taxon>
        <taxon>Eurotiomycetes</taxon>
        <taxon>Eurotiomycetidae</taxon>
        <taxon>Eurotiales</taxon>
        <taxon>Aspergillaceae</taxon>
        <taxon>Aspergillus</taxon>
        <taxon>Aspergillus subgen. Circumdati</taxon>
    </lineage>
</organism>
<dbReference type="InterPro" id="IPR011600">
    <property type="entry name" value="Pept_C14_caspase"/>
</dbReference>
<dbReference type="Gene3D" id="3.40.50.1460">
    <property type="match status" value="1"/>
</dbReference>
<evidence type="ECO:0000313" key="3">
    <source>
        <dbReference type="EMBL" id="RAH84286.1"/>
    </source>
</evidence>
<dbReference type="EMBL" id="KZ824778">
    <property type="protein sequence ID" value="RAH84286.1"/>
    <property type="molecule type" value="Genomic_DNA"/>
</dbReference>
<dbReference type="GO" id="GO:0004197">
    <property type="term" value="F:cysteine-type endopeptidase activity"/>
    <property type="evidence" value="ECO:0007669"/>
    <property type="project" value="InterPro"/>
</dbReference>
<keyword evidence="4" id="KW-1185">Reference proteome</keyword>
<dbReference type="RefSeq" id="XP_025530180.1">
    <property type="nucleotide sequence ID" value="XM_025677055.1"/>
</dbReference>
<proteinExistence type="predicted"/>
<dbReference type="OrthoDB" id="4760831at2759"/>
<protein>
    <recommendedName>
        <fullName evidence="2">Peptidase C14 caspase domain-containing protein</fullName>
    </recommendedName>
</protein>
<feature type="region of interest" description="Disordered" evidence="1">
    <location>
        <begin position="507"/>
        <end position="527"/>
    </location>
</feature>
<dbReference type="Proteomes" id="UP000249497">
    <property type="component" value="Unassembled WGS sequence"/>
</dbReference>
<dbReference type="GO" id="GO:0006508">
    <property type="term" value="P:proteolysis"/>
    <property type="evidence" value="ECO:0007669"/>
    <property type="project" value="InterPro"/>
</dbReference>
<dbReference type="GeneID" id="37180748"/>
<evidence type="ECO:0000313" key="4">
    <source>
        <dbReference type="Proteomes" id="UP000249497"/>
    </source>
</evidence>
<sequence length="527" mass="59572">MTVFDVQYSVQVLELSLYLPTLLSLLSPYYLQILYSNLSTSHYLIPKSLIPKSLIPKSFIPKSLILKLFIPESFILKLFIPESFILKSFILKSFILKFFILKSFIPESFILESFILDHQEPQSHRVSQGTEWVSRGVEATHKSTELRGSKSFISHITSCYSLHQKMAPITLNQFRDTMTAAASQRGRDYTNVYAVTAHWEEDDTKAERDVAAFKRMLTDLNLAPAVEYIIRRCDSNPGKTFLEAVLKWLEEFKAKSETDHNLLIFHYAGHGMMKHGSFCFVETKLAKRLINADNCLLNILKDSSIIADSDHFDVLLILDCCFSHVATRAPAVPRRVLEVLAATSTQTPTAKYPPNHTFTAKIAEEIAHRKRAGHKHVEFADIFQTLKLRSGKVKPTHELLVGIASVLLPLNGQQTIDPTLIPPNLTVLFSISVSEDLKPEELRELSKWVRSLPRFAGLTLDSVYPTSSMAIIMRSSLSVYAKLHQVEGYRLIAENAQPPLELNRLLQPAPSSSASKKENVPFQGFKR</sequence>
<dbReference type="AlphaFoldDB" id="A0A8T8X839"/>
<dbReference type="Pfam" id="PF00656">
    <property type="entry name" value="Peptidase_C14"/>
    <property type="match status" value="1"/>
</dbReference>
<evidence type="ECO:0000256" key="1">
    <source>
        <dbReference type="SAM" id="MobiDB-lite"/>
    </source>
</evidence>
<name>A0A8T8X839_ASPJA</name>
<feature type="domain" description="Peptidase C14 caspase" evidence="2">
    <location>
        <begin position="204"/>
        <end position="324"/>
    </location>
</feature>
<gene>
    <name evidence="3" type="ORF">BO86DRAFT_454349</name>
</gene>
<evidence type="ECO:0000259" key="2">
    <source>
        <dbReference type="Pfam" id="PF00656"/>
    </source>
</evidence>
<accession>A0A8T8X839</accession>
<reference evidence="3 4" key="1">
    <citation type="submission" date="2018-02" db="EMBL/GenBank/DDBJ databases">
        <title>The genomes of Aspergillus section Nigri reveals drivers in fungal speciation.</title>
        <authorList>
            <consortium name="DOE Joint Genome Institute"/>
            <person name="Vesth T.C."/>
            <person name="Nybo J."/>
            <person name="Theobald S."/>
            <person name="Brandl J."/>
            <person name="Frisvad J.C."/>
            <person name="Nielsen K.F."/>
            <person name="Lyhne E.K."/>
            <person name="Kogle M.E."/>
            <person name="Kuo A."/>
            <person name="Riley R."/>
            <person name="Clum A."/>
            <person name="Nolan M."/>
            <person name="Lipzen A."/>
            <person name="Salamov A."/>
            <person name="Henrissat B."/>
            <person name="Wiebenga A."/>
            <person name="De vries R.P."/>
            <person name="Grigoriev I.V."/>
            <person name="Mortensen U.H."/>
            <person name="Andersen M.R."/>
            <person name="Baker S.E."/>
        </authorList>
    </citation>
    <scope>NUCLEOTIDE SEQUENCE [LARGE SCALE GENOMIC DNA]</scope>
    <source>
        <strain evidence="3 4">CBS 114.51</strain>
    </source>
</reference>